<dbReference type="Gene3D" id="3.40.50.2300">
    <property type="match status" value="1"/>
</dbReference>
<evidence type="ECO:0000256" key="4">
    <source>
        <dbReference type="ARBA" id="ARBA00023015"/>
    </source>
</evidence>
<dbReference type="GO" id="GO:0005829">
    <property type="term" value="C:cytosol"/>
    <property type="evidence" value="ECO:0007669"/>
    <property type="project" value="TreeGrafter"/>
</dbReference>
<name>A0A7W5B2S4_9BACL</name>
<keyword evidence="2 7" id="KW-0597">Phosphoprotein</keyword>
<feature type="domain" description="Response regulatory" evidence="9">
    <location>
        <begin position="1"/>
        <end position="105"/>
    </location>
</feature>
<dbReference type="GO" id="GO:0000976">
    <property type="term" value="F:transcription cis-regulatory region binding"/>
    <property type="evidence" value="ECO:0007669"/>
    <property type="project" value="TreeGrafter"/>
</dbReference>
<dbReference type="Gene3D" id="6.10.250.690">
    <property type="match status" value="1"/>
</dbReference>
<dbReference type="InterPro" id="IPR039420">
    <property type="entry name" value="WalR-like"/>
</dbReference>
<dbReference type="Proteomes" id="UP000570361">
    <property type="component" value="Unassembled WGS sequence"/>
</dbReference>
<evidence type="ECO:0000313" key="12">
    <source>
        <dbReference type="Proteomes" id="UP000570361"/>
    </source>
</evidence>
<dbReference type="InterPro" id="IPR011006">
    <property type="entry name" value="CheY-like_superfamily"/>
</dbReference>
<organism evidence="11 12">
    <name type="scientific">Paenibacillus phyllosphaerae</name>
    <dbReference type="NCBI Taxonomy" id="274593"/>
    <lineage>
        <taxon>Bacteria</taxon>
        <taxon>Bacillati</taxon>
        <taxon>Bacillota</taxon>
        <taxon>Bacilli</taxon>
        <taxon>Bacillales</taxon>
        <taxon>Paenibacillaceae</taxon>
        <taxon>Paenibacillus</taxon>
    </lineage>
</organism>
<dbReference type="Gene3D" id="1.10.10.10">
    <property type="entry name" value="Winged helix-like DNA-binding domain superfamily/Winged helix DNA-binding domain"/>
    <property type="match status" value="1"/>
</dbReference>
<evidence type="ECO:0000256" key="5">
    <source>
        <dbReference type="ARBA" id="ARBA00023125"/>
    </source>
</evidence>
<evidence type="ECO:0000313" key="11">
    <source>
        <dbReference type="EMBL" id="MBB3112831.1"/>
    </source>
</evidence>
<keyword evidence="4" id="KW-0805">Transcription regulation</keyword>
<keyword evidence="6" id="KW-0804">Transcription</keyword>
<sequence>MRKLLKDFLTRQAYTVHEARDGNEAMLQFQQIKPLDLIILDIMMPGIDGWEVCRKIRQQSDVPILMLTAKEEEYDQLFGFQLGADDYVTKPFSPSILVARVAALLKRTKMKSEQPSAKEWMRQGLHVKLSAGKVWVDGQLVDLSPKEYDLLIYFIHNEGLLLSREQLLENVWGYDYFGDVRTVDTHMNRLRLKISPYDTFIHTIRGKGYRFEGYDEK</sequence>
<accession>A0A7W5B2S4</accession>
<dbReference type="FunFam" id="3.40.50.2300:FF:000001">
    <property type="entry name" value="DNA-binding response regulator PhoB"/>
    <property type="match status" value="1"/>
</dbReference>
<dbReference type="FunFam" id="1.10.10.10:FF:000018">
    <property type="entry name" value="DNA-binding response regulator ResD"/>
    <property type="match status" value="1"/>
</dbReference>
<evidence type="ECO:0000256" key="6">
    <source>
        <dbReference type="ARBA" id="ARBA00023163"/>
    </source>
</evidence>
<evidence type="ECO:0000256" key="1">
    <source>
        <dbReference type="ARBA" id="ARBA00004496"/>
    </source>
</evidence>
<proteinExistence type="predicted"/>
<feature type="modified residue" description="4-aspartylphosphate" evidence="7">
    <location>
        <position position="41"/>
    </location>
</feature>
<evidence type="ECO:0000259" key="10">
    <source>
        <dbReference type="PROSITE" id="PS51755"/>
    </source>
</evidence>
<keyword evidence="12" id="KW-1185">Reference proteome</keyword>
<dbReference type="GO" id="GO:0000156">
    <property type="term" value="F:phosphorelay response regulator activity"/>
    <property type="evidence" value="ECO:0007669"/>
    <property type="project" value="TreeGrafter"/>
</dbReference>
<dbReference type="SUPFAM" id="SSF52172">
    <property type="entry name" value="CheY-like"/>
    <property type="match status" value="1"/>
</dbReference>
<feature type="domain" description="OmpR/PhoB-type" evidence="10">
    <location>
        <begin position="117"/>
        <end position="213"/>
    </location>
</feature>
<evidence type="ECO:0000259" key="9">
    <source>
        <dbReference type="PROSITE" id="PS50110"/>
    </source>
</evidence>
<feature type="DNA-binding region" description="OmpR/PhoB-type" evidence="8">
    <location>
        <begin position="117"/>
        <end position="213"/>
    </location>
</feature>
<evidence type="ECO:0000256" key="2">
    <source>
        <dbReference type="ARBA" id="ARBA00022553"/>
    </source>
</evidence>
<dbReference type="PROSITE" id="PS50110">
    <property type="entry name" value="RESPONSE_REGULATORY"/>
    <property type="match status" value="1"/>
</dbReference>
<dbReference type="Pfam" id="PF00486">
    <property type="entry name" value="Trans_reg_C"/>
    <property type="match status" value="1"/>
</dbReference>
<evidence type="ECO:0000256" key="8">
    <source>
        <dbReference type="PROSITE-ProRule" id="PRU01091"/>
    </source>
</evidence>
<dbReference type="GO" id="GO:0032993">
    <property type="term" value="C:protein-DNA complex"/>
    <property type="evidence" value="ECO:0007669"/>
    <property type="project" value="TreeGrafter"/>
</dbReference>
<gene>
    <name evidence="11" type="ORF">FHS18_004933</name>
</gene>
<dbReference type="InterPro" id="IPR001867">
    <property type="entry name" value="OmpR/PhoB-type_DNA-bd"/>
</dbReference>
<reference evidence="11 12" key="1">
    <citation type="submission" date="2020-08" db="EMBL/GenBank/DDBJ databases">
        <title>Genomic Encyclopedia of Type Strains, Phase III (KMG-III): the genomes of soil and plant-associated and newly described type strains.</title>
        <authorList>
            <person name="Whitman W."/>
        </authorList>
    </citation>
    <scope>NUCLEOTIDE SEQUENCE [LARGE SCALE GENOMIC DNA]</scope>
    <source>
        <strain evidence="11 12">CECT 5862</strain>
    </source>
</reference>
<dbReference type="InterPro" id="IPR001789">
    <property type="entry name" value="Sig_transdc_resp-reg_receiver"/>
</dbReference>
<dbReference type="PANTHER" id="PTHR48111:SF73">
    <property type="entry name" value="ALKALINE PHOSPHATASE SYNTHESIS TRANSCRIPTIONAL REGULATORY PROTEIN PHOP"/>
    <property type="match status" value="1"/>
</dbReference>
<dbReference type="EMBL" id="JACHXK010000014">
    <property type="protein sequence ID" value="MBB3112831.1"/>
    <property type="molecule type" value="Genomic_DNA"/>
</dbReference>
<dbReference type="SMART" id="SM00448">
    <property type="entry name" value="REC"/>
    <property type="match status" value="1"/>
</dbReference>
<evidence type="ECO:0000256" key="3">
    <source>
        <dbReference type="ARBA" id="ARBA00023012"/>
    </source>
</evidence>
<comment type="caution">
    <text evidence="11">The sequence shown here is derived from an EMBL/GenBank/DDBJ whole genome shotgun (WGS) entry which is preliminary data.</text>
</comment>
<comment type="subcellular location">
    <subcellularLocation>
        <location evidence="1">Cytoplasm</location>
    </subcellularLocation>
</comment>
<dbReference type="PANTHER" id="PTHR48111">
    <property type="entry name" value="REGULATOR OF RPOS"/>
    <property type="match status" value="1"/>
</dbReference>
<evidence type="ECO:0000256" key="7">
    <source>
        <dbReference type="PROSITE-ProRule" id="PRU00169"/>
    </source>
</evidence>
<keyword evidence="3" id="KW-0902">Two-component regulatory system</keyword>
<dbReference type="Pfam" id="PF00072">
    <property type="entry name" value="Response_reg"/>
    <property type="match status" value="1"/>
</dbReference>
<dbReference type="CDD" id="cd00383">
    <property type="entry name" value="trans_reg_C"/>
    <property type="match status" value="1"/>
</dbReference>
<dbReference type="CDD" id="cd17574">
    <property type="entry name" value="REC_OmpR"/>
    <property type="match status" value="1"/>
</dbReference>
<keyword evidence="5 8" id="KW-0238">DNA-binding</keyword>
<dbReference type="PROSITE" id="PS51755">
    <property type="entry name" value="OMPR_PHOB"/>
    <property type="match status" value="1"/>
</dbReference>
<dbReference type="GO" id="GO:0006355">
    <property type="term" value="P:regulation of DNA-templated transcription"/>
    <property type="evidence" value="ECO:0007669"/>
    <property type="project" value="InterPro"/>
</dbReference>
<dbReference type="InterPro" id="IPR036388">
    <property type="entry name" value="WH-like_DNA-bd_sf"/>
</dbReference>
<dbReference type="AlphaFoldDB" id="A0A7W5B2S4"/>
<protein>
    <submittedName>
        <fullName evidence="11">DNA-binding response OmpR family regulator</fullName>
    </submittedName>
</protein>
<dbReference type="SMART" id="SM00862">
    <property type="entry name" value="Trans_reg_C"/>
    <property type="match status" value="1"/>
</dbReference>